<dbReference type="EMBL" id="SPLM01000074">
    <property type="protein sequence ID" value="TMW61946.1"/>
    <property type="molecule type" value="Genomic_DNA"/>
</dbReference>
<dbReference type="PROSITE" id="PS50076">
    <property type="entry name" value="DNAJ_2"/>
    <property type="match status" value="1"/>
</dbReference>
<reference evidence="5" key="1">
    <citation type="submission" date="2019-03" db="EMBL/GenBank/DDBJ databases">
        <title>Long read genome sequence of the mycoparasitic Pythium oligandrum ATCC 38472 isolated from sugarbeet rhizosphere.</title>
        <authorList>
            <person name="Gaulin E."/>
        </authorList>
    </citation>
    <scope>NUCLEOTIDE SEQUENCE</scope>
    <source>
        <strain evidence="5">ATCC 38472_TT</strain>
    </source>
</reference>
<dbReference type="SUPFAM" id="SSF54236">
    <property type="entry name" value="Ubiquitin-like"/>
    <property type="match status" value="1"/>
</dbReference>
<keyword evidence="1" id="KW-0879">Wnt signaling pathway</keyword>
<dbReference type="PANTHER" id="PTHR23172:SF19">
    <property type="entry name" value="J DOMAIN-CONTAINING PROTEIN"/>
    <property type="match status" value="1"/>
</dbReference>
<dbReference type="GO" id="GO:0031982">
    <property type="term" value="C:vesicle"/>
    <property type="evidence" value="ECO:0007669"/>
    <property type="project" value="TreeGrafter"/>
</dbReference>
<evidence type="ECO:0000313" key="5">
    <source>
        <dbReference type="EMBL" id="TMW61946.1"/>
    </source>
</evidence>
<dbReference type="Gene3D" id="1.10.287.110">
    <property type="entry name" value="DnaJ domain"/>
    <property type="match status" value="1"/>
</dbReference>
<organism evidence="5 6">
    <name type="scientific">Pythium oligandrum</name>
    <name type="common">Mycoparasitic fungus</name>
    <dbReference type="NCBI Taxonomy" id="41045"/>
    <lineage>
        <taxon>Eukaryota</taxon>
        <taxon>Sar</taxon>
        <taxon>Stramenopiles</taxon>
        <taxon>Oomycota</taxon>
        <taxon>Peronosporomycetes</taxon>
        <taxon>Pythiales</taxon>
        <taxon>Pythiaceae</taxon>
        <taxon>Pythium</taxon>
    </lineage>
</organism>
<proteinExistence type="predicted"/>
<dbReference type="InterPro" id="IPR036869">
    <property type="entry name" value="J_dom_sf"/>
</dbReference>
<evidence type="ECO:0000313" key="6">
    <source>
        <dbReference type="Proteomes" id="UP000794436"/>
    </source>
</evidence>
<dbReference type="GO" id="GO:0005737">
    <property type="term" value="C:cytoplasm"/>
    <property type="evidence" value="ECO:0007669"/>
    <property type="project" value="TreeGrafter"/>
</dbReference>
<dbReference type="Pfam" id="PF00778">
    <property type="entry name" value="DIX"/>
    <property type="match status" value="1"/>
</dbReference>
<dbReference type="InterPro" id="IPR029071">
    <property type="entry name" value="Ubiquitin-like_domsf"/>
</dbReference>
<evidence type="ECO:0000256" key="1">
    <source>
        <dbReference type="ARBA" id="ARBA00022687"/>
    </source>
</evidence>
<sequence>MAATGVWAFYYIQGEEGEDRSHPNAFKIPTSGGDITLADVHRHFPLKDPSAFHFRFRINTSVKTANGATSTFFWLDITSPAQKVPLVNGRVICKLLRLVRPQKVGLIFKRKPVLKWSNDAGGARPVNDPIAKPAVPAMARQSSGSAGRPAKYSDTPPSSTSLSGSRTGSSGILKERSASGTGSGASSRTGSGSAQRVEPTPPPQESFEDFLSGGQQSAPAKRADVNLMSDGEWSAAPAPAQKSSAASDFLSSMDPLAQQASQSNRAGGPQDRARTEQPKFEDDNGQTVGPVTMSEMQKFAVSADGSNVYNPKFVDKSTKSEHVRRAMEERERQVQMDVEKAREELRQREEAKLQMNAMKENASAVLGPKLKAWAEDNGRVKNIRTLLSTMHTVMWEDSKWAEVNMGKLIQPNDIKRTYRKAMIVVHPDKSSGRNAEQLLIAERVFAALNTAWDEFMKTNP</sequence>
<feature type="region of interest" description="Disordered" evidence="3">
    <location>
        <begin position="135"/>
        <end position="221"/>
    </location>
</feature>
<dbReference type="InterPro" id="IPR038207">
    <property type="entry name" value="DIX_dom_sf"/>
</dbReference>
<evidence type="ECO:0000259" key="4">
    <source>
        <dbReference type="PROSITE" id="PS50076"/>
    </source>
</evidence>
<comment type="caution">
    <text evidence="5">The sequence shown here is derived from an EMBL/GenBank/DDBJ whole genome shotgun (WGS) entry which is preliminary data.</text>
</comment>
<feature type="compositionally biased region" description="Low complexity" evidence="3">
    <location>
        <begin position="153"/>
        <end position="171"/>
    </location>
</feature>
<feature type="domain" description="J" evidence="4">
    <location>
        <begin position="398"/>
        <end position="460"/>
    </location>
</feature>
<dbReference type="AlphaFoldDB" id="A0A8K1CFL4"/>
<dbReference type="InterPro" id="IPR001158">
    <property type="entry name" value="DIX"/>
</dbReference>
<dbReference type="PANTHER" id="PTHR23172">
    <property type="entry name" value="AUXILIN/CYCLIN G-ASSOCIATED KINASE-RELATED"/>
    <property type="match status" value="1"/>
</dbReference>
<feature type="compositionally biased region" description="Basic and acidic residues" evidence="3">
    <location>
        <begin position="271"/>
        <end position="282"/>
    </location>
</feature>
<dbReference type="FunFam" id="1.10.287.110:FF:000002">
    <property type="entry name" value="putative tyrosine-protein phosphatase auxilin isoform X2"/>
    <property type="match status" value="1"/>
</dbReference>
<feature type="coiled-coil region" evidence="2">
    <location>
        <begin position="324"/>
        <end position="361"/>
    </location>
</feature>
<dbReference type="Proteomes" id="UP000794436">
    <property type="component" value="Unassembled WGS sequence"/>
</dbReference>
<dbReference type="Gene3D" id="2.40.240.130">
    <property type="match status" value="1"/>
</dbReference>
<dbReference type="GO" id="GO:0030276">
    <property type="term" value="F:clathrin binding"/>
    <property type="evidence" value="ECO:0007669"/>
    <property type="project" value="TreeGrafter"/>
</dbReference>
<dbReference type="GO" id="GO:0072318">
    <property type="term" value="P:clathrin coat disassembly"/>
    <property type="evidence" value="ECO:0007669"/>
    <property type="project" value="TreeGrafter"/>
</dbReference>
<dbReference type="OrthoDB" id="1717591at2759"/>
<gene>
    <name evidence="5" type="ORF">Poli38472_009439</name>
</gene>
<keyword evidence="6" id="KW-1185">Reference proteome</keyword>
<evidence type="ECO:0000256" key="3">
    <source>
        <dbReference type="SAM" id="MobiDB-lite"/>
    </source>
</evidence>
<name>A0A8K1CFL4_PYTOL</name>
<protein>
    <recommendedName>
        <fullName evidence="4">J domain-containing protein</fullName>
    </recommendedName>
</protein>
<dbReference type="GO" id="GO:0072583">
    <property type="term" value="P:clathrin-dependent endocytosis"/>
    <property type="evidence" value="ECO:0007669"/>
    <property type="project" value="TreeGrafter"/>
</dbReference>
<keyword evidence="2" id="KW-0175">Coiled coil</keyword>
<dbReference type="SUPFAM" id="SSF46565">
    <property type="entry name" value="Chaperone J-domain"/>
    <property type="match status" value="1"/>
</dbReference>
<feature type="compositionally biased region" description="Low complexity" evidence="3">
    <location>
        <begin position="178"/>
        <end position="194"/>
    </location>
</feature>
<feature type="region of interest" description="Disordered" evidence="3">
    <location>
        <begin position="258"/>
        <end position="288"/>
    </location>
</feature>
<dbReference type="CDD" id="cd06257">
    <property type="entry name" value="DnaJ"/>
    <property type="match status" value="1"/>
</dbReference>
<dbReference type="GO" id="GO:0016055">
    <property type="term" value="P:Wnt signaling pathway"/>
    <property type="evidence" value="ECO:0007669"/>
    <property type="project" value="UniProtKB-KW"/>
</dbReference>
<evidence type="ECO:0000256" key="2">
    <source>
        <dbReference type="SAM" id="Coils"/>
    </source>
</evidence>
<accession>A0A8K1CFL4</accession>
<dbReference type="InterPro" id="IPR001623">
    <property type="entry name" value="DnaJ_domain"/>
</dbReference>